<feature type="domain" description="Isochorismatase-like" evidence="2">
    <location>
        <begin position="36"/>
        <end position="212"/>
    </location>
</feature>
<dbReference type="Proteomes" id="UP001598130">
    <property type="component" value="Unassembled WGS sequence"/>
</dbReference>
<proteinExistence type="predicted"/>
<dbReference type="InterPro" id="IPR000868">
    <property type="entry name" value="Isochorismatase-like_dom"/>
</dbReference>
<dbReference type="EMBL" id="JAOTJD010000015">
    <property type="protein sequence ID" value="MFD3264176.1"/>
    <property type="molecule type" value="Genomic_DNA"/>
</dbReference>
<keyword evidence="1 3" id="KW-0378">Hydrolase</keyword>
<evidence type="ECO:0000256" key="1">
    <source>
        <dbReference type="ARBA" id="ARBA00022801"/>
    </source>
</evidence>
<dbReference type="RefSeq" id="WP_377369628.1">
    <property type="nucleotide sequence ID" value="NZ_JAOTJD010000015.1"/>
</dbReference>
<comment type="caution">
    <text evidence="3">The sequence shown here is derived from an EMBL/GenBank/DDBJ whole genome shotgun (WGS) entry which is preliminary data.</text>
</comment>
<dbReference type="Pfam" id="PF00857">
    <property type="entry name" value="Isochorismatase"/>
    <property type="match status" value="1"/>
</dbReference>
<sequence>MEALLHNWHIEAREYARQEDRRGRRHAYGRIDPVATALLVIDMVPFFLNELPYTRGIVPNISRLADALRAAGGTVAWVVPTNGAPTAASTEFYGEKVATMYAASGGEGSLAERLWPEFRVHEGDVLAEKSATSAFFPGRSTLPPMLEARGIDTVLVTGTLSNICCESTARDASTLGLRVIMVADGNAARRDQDHNAALYNVYRSFGDVRPTDEVLDLIRAGATVPA</sequence>
<organism evidence="3 4">
    <name type="scientific">Phenylobacterium ferrooxidans</name>
    <dbReference type="NCBI Taxonomy" id="2982689"/>
    <lineage>
        <taxon>Bacteria</taxon>
        <taxon>Pseudomonadati</taxon>
        <taxon>Pseudomonadota</taxon>
        <taxon>Alphaproteobacteria</taxon>
        <taxon>Caulobacterales</taxon>
        <taxon>Caulobacteraceae</taxon>
        <taxon>Phenylobacterium</taxon>
    </lineage>
</organism>
<dbReference type="PANTHER" id="PTHR43540:SF6">
    <property type="entry name" value="ISOCHORISMATASE-LIKE DOMAIN-CONTAINING PROTEIN"/>
    <property type="match status" value="1"/>
</dbReference>
<keyword evidence="4" id="KW-1185">Reference proteome</keyword>
<evidence type="ECO:0000259" key="2">
    <source>
        <dbReference type="Pfam" id="PF00857"/>
    </source>
</evidence>
<dbReference type="InterPro" id="IPR050272">
    <property type="entry name" value="Isochorismatase-like_hydrls"/>
</dbReference>
<evidence type="ECO:0000313" key="3">
    <source>
        <dbReference type="EMBL" id="MFD3264176.1"/>
    </source>
</evidence>
<dbReference type="SUPFAM" id="SSF52499">
    <property type="entry name" value="Isochorismatase-like hydrolases"/>
    <property type="match status" value="1"/>
</dbReference>
<evidence type="ECO:0000313" key="4">
    <source>
        <dbReference type="Proteomes" id="UP001598130"/>
    </source>
</evidence>
<dbReference type="PANTHER" id="PTHR43540">
    <property type="entry name" value="PEROXYUREIDOACRYLATE/UREIDOACRYLATE AMIDOHYDROLASE-RELATED"/>
    <property type="match status" value="1"/>
</dbReference>
<dbReference type="GO" id="GO:0016787">
    <property type="term" value="F:hydrolase activity"/>
    <property type="evidence" value="ECO:0007669"/>
    <property type="project" value="UniProtKB-KW"/>
</dbReference>
<dbReference type="CDD" id="cd00431">
    <property type="entry name" value="cysteine_hydrolases"/>
    <property type="match status" value="1"/>
</dbReference>
<accession>A0ABW6CQ05</accession>
<dbReference type="InterPro" id="IPR036380">
    <property type="entry name" value="Isochorismatase-like_sf"/>
</dbReference>
<reference evidence="3 4" key="1">
    <citation type="submission" date="2022-09" db="EMBL/GenBank/DDBJ databases">
        <title>New species of Phenylobacterium.</title>
        <authorList>
            <person name="Mieszkin S."/>
        </authorList>
    </citation>
    <scope>NUCLEOTIDE SEQUENCE [LARGE SCALE GENOMIC DNA]</scope>
    <source>
        <strain evidence="3 4">HK31-G</strain>
    </source>
</reference>
<dbReference type="Gene3D" id="3.40.50.850">
    <property type="entry name" value="Isochorismatase-like"/>
    <property type="match status" value="1"/>
</dbReference>
<protein>
    <submittedName>
        <fullName evidence="3">Cysteine hydrolase</fullName>
    </submittedName>
</protein>
<gene>
    <name evidence="3" type="ORF">OCL97_09415</name>
</gene>
<name>A0ABW6CQ05_9CAUL</name>